<evidence type="ECO:0000313" key="4">
    <source>
        <dbReference type="Proteomes" id="UP001174997"/>
    </source>
</evidence>
<dbReference type="EMBL" id="JAULSY010000038">
    <property type="protein sequence ID" value="KAK0669852.1"/>
    <property type="molecule type" value="Genomic_DNA"/>
</dbReference>
<evidence type="ECO:0000259" key="2">
    <source>
        <dbReference type="Pfam" id="PF06985"/>
    </source>
</evidence>
<feature type="compositionally biased region" description="Acidic residues" evidence="1">
    <location>
        <begin position="622"/>
        <end position="633"/>
    </location>
</feature>
<dbReference type="PANTHER" id="PTHR33112">
    <property type="entry name" value="DOMAIN PROTEIN, PUTATIVE-RELATED"/>
    <property type="match status" value="1"/>
</dbReference>
<accession>A0AA39ZF33</accession>
<organism evidence="3 4">
    <name type="scientific">Cercophora samala</name>
    <dbReference type="NCBI Taxonomy" id="330535"/>
    <lineage>
        <taxon>Eukaryota</taxon>
        <taxon>Fungi</taxon>
        <taxon>Dikarya</taxon>
        <taxon>Ascomycota</taxon>
        <taxon>Pezizomycotina</taxon>
        <taxon>Sordariomycetes</taxon>
        <taxon>Sordariomycetidae</taxon>
        <taxon>Sordariales</taxon>
        <taxon>Lasiosphaeriaceae</taxon>
        <taxon>Cercophora</taxon>
    </lineage>
</organism>
<dbReference type="PANTHER" id="PTHR33112:SF16">
    <property type="entry name" value="HETEROKARYON INCOMPATIBILITY DOMAIN-CONTAINING PROTEIN"/>
    <property type="match status" value="1"/>
</dbReference>
<keyword evidence="4" id="KW-1185">Reference proteome</keyword>
<dbReference type="AlphaFoldDB" id="A0AA39ZF33"/>
<proteinExistence type="predicted"/>
<feature type="region of interest" description="Disordered" evidence="1">
    <location>
        <begin position="622"/>
        <end position="646"/>
    </location>
</feature>
<evidence type="ECO:0000313" key="3">
    <source>
        <dbReference type="EMBL" id="KAK0669852.1"/>
    </source>
</evidence>
<name>A0AA39ZF33_9PEZI</name>
<gene>
    <name evidence="3" type="ORF">QBC41DRAFT_346035</name>
</gene>
<dbReference type="InterPro" id="IPR010730">
    <property type="entry name" value="HET"/>
</dbReference>
<sequence length="709" mass="80034">MVLPHGSTNRPTGIMECDSFCPGCYDLFQIPTWLPVISTDRPHKRSVAIEAEKWETIRRLCPDCLICQKFYTSLEDNYSQPSTYFMDQKPNHSLFAEFCLDISSRVNEYGRVALIRWSFPSIHMNTPPSLAVWANSGSPACAVLVSRPPLSKYTPNTIGHFIAELLEECSSHHGSGCCPPNASHSKNNATEEEVDLPTRLLSILKEDTGLRVKLVETSGSKGRYFALSHTWGPPEKRPLCTTRKTFAKMRAGIPDSDLPATFREAVRVTHASGVSFIWIDSLCIIQDDDEDWKTQAAAMAAVYRNASLVIAAAASDDSTRGLCLVNTHQPVVYRFPYRTAQGTIDGCYYLAPLPNGPLRTEETIQGPLRSRAWAFQEWYLATRIVLFTTYGIYWKCARFEMDERGVHTDLLIYERFSWFYLLEEYSQKSITRPTDRLVALQGIISVEQERRNDRYLGLGVWEHDLAQQLLWRRQEDVPPDSYIAQYPSWCWAATGGAKFWLMDDIENTASAFSPTTLTDRGCIVLKAKLLRVGVISALILKCCYDSIDPHDDYDACLEERILPWLTSLPWESLKSQGLHLITNPLQANSILGIANFDHAQRTSEALCLILGSSDRLADDPCFDDGTLEEDGNEDGNGSQEGDSMRQLHADTPDCVDFRSVGRSKRVYWALLVEPIQPESLKRFKRVGVAMLYPHAMKPADLESMEYELV</sequence>
<feature type="domain" description="Heterokaryon incompatibility" evidence="2">
    <location>
        <begin position="224"/>
        <end position="377"/>
    </location>
</feature>
<evidence type="ECO:0000256" key="1">
    <source>
        <dbReference type="SAM" id="MobiDB-lite"/>
    </source>
</evidence>
<dbReference type="Pfam" id="PF06985">
    <property type="entry name" value="HET"/>
    <property type="match status" value="1"/>
</dbReference>
<protein>
    <submittedName>
        <fullName evidence="3">Heterokaryon incompatibility protein-domain-containing protein</fullName>
    </submittedName>
</protein>
<dbReference type="Proteomes" id="UP001174997">
    <property type="component" value="Unassembled WGS sequence"/>
</dbReference>
<reference evidence="3" key="1">
    <citation type="submission" date="2023-06" db="EMBL/GenBank/DDBJ databases">
        <title>Genome-scale phylogeny and comparative genomics of the fungal order Sordariales.</title>
        <authorList>
            <consortium name="Lawrence Berkeley National Laboratory"/>
            <person name="Hensen N."/>
            <person name="Bonometti L."/>
            <person name="Westerberg I."/>
            <person name="Brannstrom I.O."/>
            <person name="Guillou S."/>
            <person name="Cros-Aarteil S."/>
            <person name="Calhoun S."/>
            <person name="Haridas S."/>
            <person name="Kuo A."/>
            <person name="Mondo S."/>
            <person name="Pangilinan J."/>
            <person name="Riley R."/>
            <person name="Labutti K."/>
            <person name="Andreopoulos B."/>
            <person name="Lipzen A."/>
            <person name="Chen C."/>
            <person name="Yanf M."/>
            <person name="Daum C."/>
            <person name="Ng V."/>
            <person name="Clum A."/>
            <person name="Steindorff A."/>
            <person name="Ohm R."/>
            <person name="Martin F."/>
            <person name="Silar P."/>
            <person name="Natvig D."/>
            <person name="Lalanne C."/>
            <person name="Gautier V."/>
            <person name="Ament-Velasquez S.L."/>
            <person name="Kruys A."/>
            <person name="Hutchinson M.I."/>
            <person name="Powell A.J."/>
            <person name="Barry K."/>
            <person name="Miller A.N."/>
            <person name="Grigoriev I.V."/>
            <person name="Debuchy R."/>
            <person name="Gladieux P."/>
            <person name="Thoren M.H."/>
            <person name="Johannesson H."/>
        </authorList>
    </citation>
    <scope>NUCLEOTIDE SEQUENCE</scope>
    <source>
        <strain evidence="3">CBS 307.81</strain>
    </source>
</reference>
<comment type="caution">
    <text evidence="3">The sequence shown here is derived from an EMBL/GenBank/DDBJ whole genome shotgun (WGS) entry which is preliminary data.</text>
</comment>